<sequence>MVQTNSVVTLATKTNKEAPAVKRAKNTGNIAPPSPLASTHTKTSPLYTAETYNSLPPDLINIAQRAKMHENKLVRLAKALPSMIHNAIKKALQPSKDKLASLCSIVDVLESEVGTLKQDVISHKCLGVDSRVKS</sequence>
<evidence type="ECO:0000256" key="1">
    <source>
        <dbReference type="SAM" id="MobiDB-lite"/>
    </source>
</evidence>
<proteinExistence type="predicted"/>
<reference evidence="2 3" key="1">
    <citation type="journal article" date="2021" name="BMC Genomics">
        <title>Datura genome reveals duplications of psychoactive alkaloid biosynthetic genes and high mutation rate following tissue culture.</title>
        <authorList>
            <person name="Rajewski A."/>
            <person name="Carter-House D."/>
            <person name="Stajich J."/>
            <person name="Litt A."/>
        </authorList>
    </citation>
    <scope>NUCLEOTIDE SEQUENCE [LARGE SCALE GENOMIC DNA]</scope>
    <source>
        <strain evidence="2">AR-01</strain>
    </source>
</reference>
<comment type="caution">
    <text evidence="2">The sequence shown here is derived from an EMBL/GenBank/DDBJ whole genome shotgun (WGS) entry which is preliminary data.</text>
</comment>
<name>A0ABS8US14_DATST</name>
<evidence type="ECO:0000313" key="2">
    <source>
        <dbReference type="EMBL" id="MCD9560988.1"/>
    </source>
</evidence>
<dbReference type="EMBL" id="JACEIK010002408">
    <property type="protein sequence ID" value="MCD9560988.1"/>
    <property type="molecule type" value="Genomic_DNA"/>
</dbReference>
<feature type="region of interest" description="Disordered" evidence="1">
    <location>
        <begin position="1"/>
        <end position="43"/>
    </location>
</feature>
<evidence type="ECO:0000313" key="3">
    <source>
        <dbReference type="Proteomes" id="UP000823775"/>
    </source>
</evidence>
<dbReference type="Proteomes" id="UP000823775">
    <property type="component" value="Unassembled WGS sequence"/>
</dbReference>
<keyword evidence="3" id="KW-1185">Reference proteome</keyword>
<gene>
    <name evidence="2" type="ORF">HAX54_019855</name>
</gene>
<organism evidence="2 3">
    <name type="scientific">Datura stramonium</name>
    <name type="common">Jimsonweed</name>
    <name type="synonym">Common thornapple</name>
    <dbReference type="NCBI Taxonomy" id="4076"/>
    <lineage>
        <taxon>Eukaryota</taxon>
        <taxon>Viridiplantae</taxon>
        <taxon>Streptophyta</taxon>
        <taxon>Embryophyta</taxon>
        <taxon>Tracheophyta</taxon>
        <taxon>Spermatophyta</taxon>
        <taxon>Magnoliopsida</taxon>
        <taxon>eudicotyledons</taxon>
        <taxon>Gunneridae</taxon>
        <taxon>Pentapetalae</taxon>
        <taxon>asterids</taxon>
        <taxon>lamiids</taxon>
        <taxon>Solanales</taxon>
        <taxon>Solanaceae</taxon>
        <taxon>Solanoideae</taxon>
        <taxon>Datureae</taxon>
        <taxon>Datura</taxon>
    </lineage>
</organism>
<feature type="compositionally biased region" description="Polar residues" evidence="1">
    <location>
        <begin position="1"/>
        <end position="13"/>
    </location>
</feature>
<protein>
    <submittedName>
        <fullName evidence="2">Uncharacterized protein</fullName>
    </submittedName>
</protein>
<accession>A0ABS8US14</accession>